<dbReference type="AlphaFoldDB" id="A0AAE1J6R2"/>
<sequence>MAPLKKSKINREKKKLKKLRQLSLVHIEPRTSETDWCDSSLHKNSTAPEV</sequence>
<dbReference type="EMBL" id="JAWXYG010000008">
    <property type="protein sequence ID" value="KAK4264735.1"/>
    <property type="molecule type" value="Genomic_DNA"/>
</dbReference>
<gene>
    <name evidence="1" type="ORF">QN277_025868</name>
</gene>
<comment type="caution">
    <text evidence="1">The sequence shown here is derived from an EMBL/GenBank/DDBJ whole genome shotgun (WGS) entry which is preliminary data.</text>
</comment>
<proteinExistence type="predicted"/>
<dbReference type="Proteomes" id="UP001293593">
    <property type="component" value="Unassembled WGS sequence"/>
</dbReference>
<protein>
    <submittedName>
        <fullName evidence="1">Uncharacterized protein</fullName>
    </submittedName>
</protein>
<evidence type="ECO:0000313" key="2">
    <source>
        <dbReference type="Proteomes" id="UP001293593"/>
    </source>
</evidence>
<name>A0AAE1J6R2_9FABA</name>
<accession>A0AAE1J6R2</accession>
<organism evidence="1 2">
    <name type="scientific">Acacia crassicarpa</name>
    <name type="common">northern wattle</name>
    <dbReference type="NCBI Taxonomy" id="499986"/>
    <lineage>
        <taxon>Eukaryota</taxon>
        <taxon>Viridiplantae</taxon>
        <taxon>Streptophyta</taxon>
        <taxon>Embryophyta</taxon>
        <taxon>Tracheophyta</taxon>
        <taxon>Spermatophyta</taxon>
        <taxon>Magnoliopsida</taxon>
        <taxon>eudicotyledons</taxon>
        <taxon>Gunneridae</taxon>
        <taxon>Pentapetalae</taxon>
        <taxon>rosids</taxon>
        <taxon>fabids</taxon>
        <taxon>Fabales</taxon>
        <taxon>Fabaceae</taxon>
        <taxon>Caesalpinioideae</taxon>
        <taxon>mimosoid clade</taxon>
        <taxon>Acacieae</taxon>
        <taxon>Acacia</taxon>
    </lineage>
</organism>
<keyword evidence="2" id="KW-1185">Reference proteome</keyword>
<reference evidence="1" key="1">
    <citation type="submission" date="2023-10" db="EMBL/GenBank/DDBJ databases">
        <title>Chromosome-level genome of the transformable northern wattle, Acacia crassicarpa.</title>
        <authorList>
            <person name="Massaro I."/>
            <person name="Sinha N.R."/>
            <person name="Poethig S."/>
            <person name="Leichty A.R."/>
        </authorList>
    </citation>
    <scope>NUCLEOTIDE SEQUENCE</scope>
    <source>
        <strain evidence="1">Acra3RX</strain>
        <tissue evidence="1">Leaf</tissue>
    </source>
</reference>
<evidence type="ECO:0000313" key="1">
    <source>
        <dbReference type="EMBL" id="KAK4264735.1"/>
    </source>
</evidence>